<name>A0A918R134_9ACTN</name>
<sequence>MPANGGGEVDGAGLMGGEAGDRVDVLAGFGPAGGLAAAVDPDGEVGMGESDAAEVVGDSAGFDRAGLAAAVGGGGGGVLDLDRGPGQGGELDVGGWAGWS</sequence>
<comment type="caution">
    <text evidence="2">The sequence shown here is derived from an EMBL/GenBank/DDBJ whole genome shotgun (WGS) entry which is preliminary data.</text>
</comment>
<feature type="region of interest" description="Disordered" evidence="1">
    <location>
        <begin position="81"/>
        <end position="100"/>
    </location>
</feature>
<dbReference type="Proteomes" id="UP000623010">
    <property type="component" value="Unassembled WGS sequence"/>
</dbReference>
<proteinExistence type="predicted"/>
<dbReference type="AlphaFoldDB" id="A0A918R134"/>
<keyword evidence="3" id="KW-1185">Reference proteome</keyword>
<accession>A0A918R134</accession>
<evidence type="ECO:0000313" key="3">
    <source>
        <dbReference type="Proteomes" id="UP000623010"/>
    </source>
</evidence>
<reference evidence="2" key="1">
    <citation type="journal article" date="2014" name="Int. J. Syst. Evol. Microbiol.">
        <title>Complete genome sequence of Corynebacterium casei LMG S-19264T (=DSM 44701T), isolated from a smear-ripened cheese.</title>
        <authorList>
            <consortium name="US DOE Joint Genome Institute (JGI-PGF)"/>
            <person name="Walter F."/>
            <person name="Albersmeier A."/>
            <person name="Kalinowski J."/>
            <person name="Ruckert C."/>
        </authorList>
    </citation>
    <scope>NUCLEOTIDE SEQUENCE</scope>
    <source>
        <strain evidence="2">JCM 5016</strain>
    </source>
</reference>
<evidence type="ECO:0000313" key="2">
    <source>
        <dbReference type="EMBL" id="GGZ79820.1"/>
    </source>
</evidence>
<dbReference type="EMBL" id="BMWH01000004">
    <property type="protein sequence ID" value="GGZ79820.1"/>
    <property type="molecule type" value="Genomic_DNA"/>
</dbReference>
<gene>
    <name evidence="2" type="ORF">GCM10010389_16850</name>
</gene>
<feature type="compositionally biased region" description="Gly residues" evidence="1">
    <location>
        <begin position="85"/>
        <end position="100"/>
    </location>
</feature>
<organism evidence="2 3">
    <name type="scientific">Streptomyces echinoruber</name>
    <dbReference type="NCBI Taxonomy" id="68898"/>
    <lineage>
        <taxon>Bacteria</taxon>
        <taxon>Bacillati</taxon>
        <taxon>Actinomycetota</taxon>
        <taxon>Actinomycetes</taxon>
        <taxon>Kitasatosporales</taxon>
        <taxon>Streptomycetaceae</taxon>
        <taxon>Streptomyces</taxon>
    </lineage>
</organism>
<evidence type="ECO:0000256" key="1">
    <source>
        <dbReference type="SAM" id="MobiDB-lite"/>
    </source>
</evidence>
<protein>
    <submittedName>
        <fullName evidence="2">Uncharacterized protein</fullName>
    </submittedName>
</protein>
<reference evidence="2" key="2">
    <citation type="submission" date="2020-09" db="EMBL/GenBank/DDBJ databases">
        <authorList>
            <person name="Sun Q."/>
            <person name="Ohkuma M."/>
        </authorList>
    </citation>
    <scope>NUCLEOTIDE SEQUENCE</scope>
    <source>
        <strain evidence="2">JCM 5016</strain>
    </source>
</reference>